<dbReference type="AlphaFoldDB" id="A0A9W4N5F2"/>
<reference evidence="2" key="1">
    <citation type="submission" date="2021-07" db="EMBL/GenBank/DDBJ databases">
        <authorList>
            <person name="Branca A.L. A."/>
        </authorList>
    </citation>
    <scope>NUCLEOTIDE SEQUENCE</scope>
</reference>
<dbReference type="SUPFAM" id="SSF50129">
    <property type="entry name" value="GroES-like"/>
    <property type="match status" value="1"/>
</dbReference>
<sequence>MTQQTVIRIPGKRDSIRNFKAFKEAIPVPAKHEVLIKVHSVSLNYRDVGVALSLYPFPTKDNVVPCSDAAGVVVAVGEGVKNVAEGDHVISTFDPTNLYGQQMNWENGHGAPVDGVLREYITVAAAAVVQVPKDSPQSFSEWSTLVCTGVTAWNALYAATPLKPGQIVLCQGTGGVSITGLILAKAAGAITIVTSSSDEKLEFVKNKFGADHTVNYKTHPEWSKEVLRITNGEGVDYVLENGGSGTIAESINSVKMGGNVSVIGFLSQAKEMPDVASMALAKGATVRAIVVGSTQLLQEVARFVSRKGLRLPVEKEFSFSEENTIKAFEYLTSGSHIGKVCIKVVE</sequence>
<dbReference type="GO" id="GO:0016491">
    <property type="term" value="F:oxidoreductase activity"/>
    <property type="evidence" value="ECO:0007669"/>
    <property type="project" value="InterPro"/>
</dbReference>
<protein>
    <recommendedName>
        <fullName evidence="1">Enoyl reductase (ER) domain-containing protein</fullName>
    </recommendedName>
</protein>
<dbReference type="Gene3D" id="3.40.50.720">
    <property type="entry name" value="NAD(P)-binding Rossmann-like Domain"/>
    <property type="match status" value="1"/>
</dbReference>
<evidence type="ECO:0000313" key="2">
    <source>
        <dbReference type="EMBL" id="CAG8260707.1"/>
    </source>
</evidence>
<name>A0A9W4N5F2_PENOL</name>
<dbReference type="InterPro" id="IPR013149">
    <property type="entry name" value="ADH-like_C"/>
</dbReference>
<keyword evidence="3" id="KW-1185">Reference proteome</keyword>
<dbReference type="SUPFAM" id="SSF51735">
    <property type="entry name" value="NAD(P)-binding Rossmann-fold domains"/>
    <property type="match status" value="1"/>
</dbReference>
<dbReference type="InterPro" id="IPR036291">
    <property type="entry name" value="NAD(P)-bd_dom_sf"/>
</dbReference>
<evidence type="ECO:0000259" key="1">
    <source>
        <dbReference type="SMART" id="SM00829"/>
    </source>
</evidence>
<dbReference type="Pfam" id="PF00107">
    <property type="entry name" value="ADH_zinc_N"/>
    <property type="match status" value="1"/>
</dbReference>
<dbReference type="EMBL" id="CAJVOS010000082">
    <property type="protein sequence ID" value="CAG8260707.1"/>
    <property type="molecule type" value="Genomic_DNA"/>
</dbReference>
<dbReference type="PANTHER" id="PTHR45033">
    <property type="match status" value="1"/>
</dbReference>
<proteinExistence type="predicted"/>
<feature type="domain" description="Enoyl reductase (ER)" evidence="1">
    <location>
        <begin position="14"/>
        <end position="342"/>
    </location>
</feature>
<dbReference type="Proteomes" id="UP001153618">
    <property type="component" value="Unassembled WGS sequence"/>
</dbReference>
<dbReference type="SMART" id="SM00829">
    <property type="entry name" value="PKS_ER"/>
    <property type="match status" value="1"/>
</dbReference>
<gene>
    <name evidence="2" type="ORF">POLS_LOCUS8995</name>
</gene>
<dbReference type="InterPro" id="IPR052711">
    <property type="entry name" value="Zinc_ADH-like"/>
</dbReference>
<accession>A0A9W4N5F2</accession>
<dbReference type="CDD" id="cd08276">
    <property type="entry name" value="MDR7"/>
    <property type="match status" value="1"/>
</dbReference>
<dbReference type="Gene3D" id="3.90.180.10">
    <property type="entry name" value="Medium-chain alcohol dehydrogenases, catalytic domain"/>
    <property type="match status" value="1"/>
</dbReference>
<dbReference type="Pfam" id="PF08240">
    <property type="entry name" value="ADH_N"/>
    <property type="match status" value="1"/>
</dbReference>
<comment type="caution">
    <text evidence="2">The sequence shown here is derived from an EMBL/GenBank/DDBJ whole genome shotgun (WGS) entry which is preliminary data.</text>
</comment>
<dbReference type="InterPro" id="IPR013154">
    <property type="entry name" value="ADH-like_N"/>
</dbReference>
<organism evidence="2 3">
    <name type="scientific">Penicillium olsonii</name>
    <dbReference type="NCBI Taxonomy" id="99116"/>
    <lineage>
        <taxon>Eukaryota</taxon>
        <taxon>Fungi</taxon>
        <taxon>Dikarya</taxon>
        <taxon>Ascomycota</taxon>
        <taxon>Pezizomycotina</taxon>
        <taxon>Eurotiomycetes</taxon>
        <taxon>Eurotiomycetidae</taxon>
        <taxon>Eurotiales</taxon>
        <taxon>Aspergillaceae</taxon>
        <taxon>Penicillium</taxon>
    </lineage>
</organism>
<dbReference type="PANTHER" id="PTHR45033:SF2">
    <property type="entry name" value="ZINC-TYPE ALCOHOL DEHYDROGENASE-LIKE PROTEIN C1773.06C"/>
    <property type="match status" value="1"/>
</dbReference>
<evidence type="ECO:0000313" key="3">
    <source>
        <dbReference type="Proteomes" id="UP001153618"/>
    </source>
</evidence>
<dbReference type="InterPro" id="IPR011032">
    <property type="entry name" value="GroES-like_sf"/>
</dbReference>
<dbReference type="InterPro" id="IPR020843">
    <property type="entry name" value="ER"/>
</dbReference>
<dbReference type="OrthoDB" id="3509362at2759"/>